<dbReference type="PANTHER" id="PTHR12383:SF34">
    <property type="entry name" value="PEPTIDASE S26A, SIGNAL PEPTIDASE I-RELATED"/>
    <property type="match status" value="1"/>
</dbReference>
<feature type="active site" evidence="9">
    <location>
        <position position="122"/>
    </location>
</feature>
<feature type="active site" evidence="9">
    <location>
        <position position="166"/>
    </location>
</feature>
<reference evidence="11 12" key="1">
    <citation type="submission" date="2019-05" db="EMBL/GenBank/DDBJ databases">
        <title>Mikania micrantha, genome provides insights into the molecular mechanism of rapid growth.</title>
        <authorList>
            <person name="Liu B."/>
        </authorList>
    </citation>
    <scope>NUCLEOTIDE SEQUENCE [LARGE SCALE GENOMIC DNA]</scope>
    <source>
        <strain evidence="11">NLD-2019</strain>
        <tissue evidence="11">Leaf</tissue>
    </source>
</reference>
<dbReference type="GO" id="GO:0042720">
    <property type="term" value="C:mitochondrial inner membrane peptidase complex"/>
    <property type="evidence" value="ECO:0007669"/>
    <property type="project" value="TreeGrafter"/>
</dbReference>
<proteinExistence type="inferred from homology"/>
<comment type="subcellular location">
    <subcellularLocation>
        <location evidence="1">Mitochondrion inner membrane</location>
    </subcellularLocation>
</comment>
<dbReference type="EMBL" id="SZYD01000833">
    <property type="protein sequence ID" value="KAD1358626.1"/>
    <property type="molecule type" value="Genomic_DNA"/>
</dbReference>
<dbReference type="FunFam" id="2.10.109.10:FF:000014">
    <property type="entry name" value="Inner membrane protease subunit 1"/>
    <property type="match status" value="1"/>
</dbReference>
<dbReference type="GO" id="GO:0006465">
    <property type="term" value="P:signal peptide processing"/>
    <property type="evidence" value="ECO:0007669"/>
    <property type="project" value="InterPro"/>
</dbReference>
<evidence type="ECO:0000256" key="5">
    <source>
        <dbReference type="ARBA" id="ARBA00023136"/>
    </source>
</evidence>
<dbReference type="PANTHER" id="PTHR12383">
    <property type="entry name" value="PROTEASE FAMILY S26 MITOCHONDRIAL INNER MEMBRANE PROTEASE-RELATED"/>
    <property type="match status" value="1"/>
</dbReference>
<protein>
    <recommendedName>
        <fullName evidence="10">Peptidase S26 domain-containing protein</fullName>
    </recommendedName>
</protein>
<comment type="function">
    <text evidence="7">Catalyzes the removal of transit peptides required for the targeting of proteins from the mitochondrial matrix, across the inner membrane, into the inter-membrane space.</text>
</comment>
<keyword evidence="2" id="KW-0999">Mitochondrion inner membrane</keyword>
<dbReference type="InterPro" id="IPR000223">
    <property type="entry name" value="Pept_S26A_signal_pept_1"/>
</dbReference>
<feature type="domain" description="Peptidase S26" evidence="10">
    <location>
        <begin position="188"/>
        <end position="231"/>
    </location>
</feature>
<evidence type="ECO:0000256" key="7">
    <source>
        <dbReference type="ARBA" id="ARBA00054895"/>
    </source>
</evidence>
<keyword evidence="4" id="KW-0496">Mitochondrion</keyword>
<dbReference type="Gene3D" id="2.10.109.10">
    <property type="entry name" value="Umud Fragment, subunit A"/>
    <property type="match status" value="1"/>
</dbReference>
<comment type="similarity">
    <text evidence="6">Belongs to the peptidase S26 family. IMP1 subfamily.</text>
</comment>
<dbReference type="NCBIfam" id="TIGR02227">
    <property type="entry name" value="sigpep_I_bact"/>
    <property type="match status" value="1"/>
</dbReference>
<accession>A0A5N6LGE6</accession>
<comment type="caution">
    <text evidence="11">The sequence shown here is derived from an EMBL/GenBank/DDBJ whole genome shotgun (WGS) entry which is preliminary data.</text>
</comment>
<evidence type="ECO:0000313" key="12">
    <source>
        <dbReference type="Proteomes" id="UP000326396"/>
    </source>
</evidence>
<dbReference type="InterPro" id="IPR052064">
    <property type="entry name" value="Mito_IMP1_subunit"/>
</dbReference>
<evidence type="ECO:0000256" key="8">
    <source>
        <dbReference type="ARBA" id="ARBA00064368"/>
    </source>
</evidence>
<dbReference type="AlphaFoldDB" id="A0A5N6LGE6"/>
<evidence type="ECO:0000256" key="2">
    <source>
        <dbReference type="ARBA" id="ARBA00022792"/>
    </source>
</evidence>
<comment type="subunit">
    <text evidence="8">Heterodimer of 2 subunits, IMP1A/B and IMP12.</text>
</comment>
<evidence type="ECO:0000256" key="9">
    <source>
        <dbReference type="PIRSR" id="PIRSR600223-1"/>
    </source>
</evidence>
<dbReference type="GO" id="GO:0006627">
    <property type="term" value="P:protein processing involved in protein targeting to mitochondrion"/>
    <property type="evidence" value="ECO:0007669"/>
    <property type="project" value="TreeGrafter"/>
</dbReference>
<dbReference type="Proteomes" id="UP000326396">
    <property type="component" value="Unassembled WGS sequence"/>
</dbReference>
<dbReference type="PRINTS" id="PR00727">
    <property type="entry name" value="LEADERPTASE"/>
</dbReference>
<evidence type="ECO:0000256" key="4">
    <source>
        <dbReference type="ARBA" id="ARBA00023128"/>
    </source>
</evidence>
<name>A0A5N6LGE6_9ASTR</name>
<dbReference type="InterPro" id="IPR019533">
    <property type="entry name" value="Peptidase_S26"/>
</dbReference>
<keyword evidence="12" id="KW-1185">Reference proteome</keyword>
<evidence type="ECO:0000313" key="11">
    <source>
        <dbReference type="EMBL" id="KAD1358626.1"/>
    </source>
</evidence>
<dbReference type="SUPFAM" id="SSF51306">
    <property type="entry name" value="LexA/Signal peptidase"/>
    <property type="match status" value="1"/>
</dbReference>
<evidence type="ECO:0000259" key="10">
    <source>
        <dbReference type="Pfam" id="PF10502"/>
    </source>
</evidence>
<organism evidence="11 12">
    <name type="scientific">Mikania micrantha</name>
    <name type="common">bitter vine</name>
    <dbReference type="NCBI Taxonomy" id="192012"/>
    <lineage>
        <taxon>Eukaryota</taxon>
        <taxon>Viridiplantae</taxon>
        <taxon>Streptophyta</taxon>
        <taxon>Embryophyta</taxon>
        <taxon>Tracheophyta</taxon>
        <taxon>Spermatophyta</taxon>
        <taxon>Magnoliopsida</taxon>
        <taxon>eudicotyledons</taxon>
        <taxon>Gunneridae</taxon>
        <taxon>Pentapetalae</taxon>
        <taxon>asterids</taxon>
        <taxon>campanulids</taxon>
        <taxon>Asterales</taxon>
        <taxon>Asteraceae</taxon>
        <taxon>Asteroideae</taxon>
        <taxon>Heliantheae alliance</taxon>
        <taxon>Eupatorieae</taxon>
        <taxon>Mikania</taxon>
    </lineage>
</organism>
<dbReference type="CDD" id="cd06530">
    <property type="entry name" value="S26_SPase_I"/>
    <property type="match status" value="1"/>
</dbReference>
<dbReference type="InterPro" id="IPR036286">
    <property type="entry name" value="LexA/Signal_pep-like_sf"/>
</dbReference>
<gene>
    <name evidence="11" type="ORF">E3N88_42953</name>
</gene>
<feature type="domain" description="Peptidase S26" evidence="10">
    <location>
        <begin position="101"/>
        <end position="178"/>
    </location>
</feature>
<evidence type="ECO:0000256" key="6">
    <source>
        <dbReference type="ARBA" id="ARBA00038445"/>
    </source>
</evidence>
<sequence length="342" mass="37807">MGSIWSSKQISREEIEMALSKAKQIVSSNPAVVFRSVVASGSEAPAANGSTTYRRLSPGIVSTYHQQLRRLTHLSPYLSSGIQWAFIVKEALDKSFLLAKFFCVVHVTDAYLCSTALVHGPSMLPTFSLTNEIVLLERISTRNGKAGHGDVVVLRSPENPRKCVTKRIIGMEGDNITYIVDPKNSDRTKSLTVPKGHVWVQGDNIYNSYDSRNFGPVPYGLLRGKVFWRIWPAGVFGSIGRKPETVDPALKRFFWYPHKAMGPLCIKVIHGRYLDQNRDVFLAHKKVTTSSSSSSLLKSCGSAMAMDCVDGRSVVFPGSNGRNELGEDVVVAVTVEWTKRLN</sequence>
<dbReference type="GO" id="GO:0004252">
    <property type="term" value="F:serine-type endopeptidase activity"/>
    <property type="evidence" value="ECO:0007669"/>
    <property type="project" value="InterPro"/>
</dbReference>
<keyword evidence="3" id="KW-0378">Hydrolase</keyword>
<dbReference type="Pfam" id="PF10502">
    <property type="entry name" value="Peptidase_S26"/>
    <property type="match status" value="2"/>
</dbReference>
<keyword evidence="5" id="KW-0472">Membrane</keyword>
<dbReference type="OrthoDB" id="308440at2759"/>
<evidence type="ECO:0000256" key="3">
    <source>
        <dbReference type="ARBA" id="ARBA00022801"/>
    </source>
</evidence>
<evidence type="ECO:0000256" key="1">
    <source>
        <dbReference type="ARBA" id="ARBA00004273"/>
    </source>
</evidence>